<reference evidence="1" key="1">
    <citation type="submission" date="2023-07" db="EMBL/GenBank/DDBJ databases">
        <title>Sorghum-associated microbial communities from plants grown in Nebraska, USA.</title>
        <authorList>
            <person name="Schachtman D."/>
        </authorList>
    </citation>
    <scope>NUCLEOTIDE SEQUENCE</scope>
    <source>
        <strain evidence="1">BE73</strain>
    </source>
</reference>
<name>A0ACC6KPJ4_9DEIO</name>
<protein>
    <submittedName>
        <fullName evidence="1">Uncharacterized protein</fullName>
    </submittedName>
</protein>
<dbReference type="Proteomes" id="UP001252370">
    <property type="component" value="Unassembled WGS sequence"/>
</dbReference>
<accession>A0ACC6KPJ4</accession>
<organism evidence="1 2">
    <name type="scientific">Deinococcus soli</name>
    <name type="common">ex Cha et al. 2016</name>
    <dbReference type="NCBI Taxonomy" id="1309411"/>
    <lineage>
        <taxon>Bacteria</taxon>
        <taxon>Thermotogati</taxon>
        <taxon>Deinococcota</taxon>
        <taxon>Deinococci</taxon>
        <taxon>Deinococcales</taxon>
        <taxon>Deinococcaceae</taxon>
        <taxon>Deinococcus</taxon>
    </lineage>
</organism>
<comment type="caution">
    <text evidence="1">The sequence shown here is derived from an EMBL/GenBank/DDBJ whole genome shotgun (WGS) entry which is preliminary data.</text>
</comment>
<evidence type="ECO:0000313" key="1">
    <source>
        <dbReference type="EMBL" id="MDR6754361.1"/>
    </source>
</evidence>
<keyword evidence="2" id="KW-1185">Reference proteome</keyword>
<proteinExistence type="predicted"/>
<evidence type="ECO:0000313" key="2">
    <source>
        <dbReference type="Proteomes" id="UP001252370"/>
    </source>
</evidence>
<sequence>MKRLVGTAFASVSLVACGHQAPVPEATVPSFHSPEVQAQLAQAQAALEQAPHVQQMLTKLGVSSLSELEDNVMYFPTPQGIKTLRLNPVDDHLAPQQLSGGIGQSTVQETVNGVVGGRFDAYSKSTLACNSFFPLPTGVNATVLHSVAMVSPNNRTFGPFTGSRHGSALAVR</sequence>
<dbReference type="EMBL" id="JAVDTP010000028">
    <property type="protein sequence ID" value="MDR6754361.1"/>
    <property type="molecule type" value="Genomic_DNA"/>
</dbReference>
<gene>
    <name evidence="1" type="ORF">J2Y01_004897</name>
</gene>